<feature type="compositionally biased region" description="Polar residues" evidence="1">
    <location>
        <begin position="1"/>
        <end position="14"/>
    </location>
</feature>
<sequence length="90" mass="10062">MIKVVNSQFHNSNKAEAADRTTRLTAAELRHLQNGQSRRRSKTNALSDVVKNSLQSLASTPGILPYPPPSQYPHLRPASRSRSKKEAIER</sequence>
<evidence type="ECO:0000313" key="2">
    <source>
        <dbReference type="EMBL" id="KAK7504538.1"/>
    </source>
</evidence>
<accession>A0ABD0LZH4</accession>
<feature type="region of interest" description="Disordered" evidence="1">
    <location>
        <begin position="1"/>
        <end position="20"/>
    </location>
</feature>
<name>A0ABD0LZH4_9CAEN</name>
<dbReference type="Proteomes" id="UP001519460">
    <property type="component" value="Unassembled WGS sequence"/>
</dbReference>
<organism evidence="2 3">
    <name type="scientific">Batillaria attramentaria</name>
    <dbReference type="NCBI Taxonomy" id="370345"/>
    <lineage>
        <taxon>Eukaryota</taxon>
        <taxon>Metazoa</taxon>
        <taxon>Spiralia</taxon>
        <taxon>Lophotrochozoa</taxon>
        <taxon>Mollusca</taxon>
        <taxon>Gastropoda</taxon>
        <taxon>Caenogastropoda</taxon>
        <taxon>Sorbeoconcha</taxon>
        <taxon>Cerithioidea</taxon>
        <taxon>Batillariidae</taxon>
        <taxon>Batillaria</taxon>
    </lineage>
</organism>
<keyword evidence="3" id="KW-1185">Reference proteome</keyword>
<feature type="region of interest" description="Disordered" evidence="1">
    <location>
        <begin position="58"/>
        <end position="90"/>
    </location>
</feature>
<evidence type="ECO:0000256" key="1">
    <source>
        <dbReference type="SAM" id="MobiDB-lite"/>
    </source>
</evidence>
<gene>
    <name evidence="2" type="ORF">BaRGS_00004404</name>
</gene>
<reference evidence="2 3" key="1">
    <citation type="journal article" date="2023" name="Sci. Data">
        <title>Genome assembly of the Korean intertidal mud-creeper Batillaria attramentaria.</title>
        <authorList>
            <person name="Patra A.K."/>
            <person name="Ho P.T."/>
            <person name="Jun S."/>
            <person name="Lee S.J."/>
            <person name="Kim Y."/>
            <person name="Won Y.J."/>
        </authorList>
    </citation>
    <scope>NUCLEOTIDE SEQUENCE [LARGE SCALE GENOMIC DNA]</scope>
    <source>
        <strain evidence="2">Wonlab-2016</strain>
    </source>
</reference>
<protein>
    <submittedName>
        <fullName evidence="2">Uncharacterized protein</fullName>
    </submittedName>
</protein>
<evidence type="ECO:0000313" key="3">
    <source>
        <dbReference type="Proteomes" id="UP001519460"/>
    </source>
</evidence>
<dbReference type="EMBL" id="JACVVK020000015">
    <property type="protein sequence ID" value="KAK7504538.1"/>
    <property type="molecule type" value="Genomic_DNA"/>
</dbReference>
<proteinExistence type="predicted"/>
<comment type="caution">
    <text evidence="2">The sequence shown here is derived from an EMBL/GenBank/DDBJ whole genome shotgun (WGS) entry which is preliminary data.</text>
</comment>
<dbReference type="AlphaFoldDB" id="A0ABD0LZH4"/>